<reference evidence="2 3" key="1">
    <citation type="submission" date="2019-04" db="EMBL/GenBank/DDBJ databases">
        <authorList>
            <consortium name="DOE Joint Genome Institute"/>
            <person name="Mondo S."/>
            <person name="Kjaerbolling I."/>
            <person name="Vesth T."/>
            <person name="Frisvad J.C."/>
            <person name="Nybo J.L."/>
            <person name="Theobald S."/>
            <person name="Kildgaard S."/>
            <person name="Isbrandt T."/>
            <person name="Kuo A."/>
            <person name="Sato A."/>
            <person name="Lyhne E.K."/>
            <person name="Kogle M.E."/>
            <person name="Wiebenga A."/>
            <person name="Kun R.S."/>
            <person name="Lubbers R.J."/>
            <person name="Makela M.R."/>
            <person name="Barry K."/>
            <person name="Chovatia M."/>
            <person name="Clum A."/>
            <person name="Daum C."/>
            <person name="Haridas S."/>
            <person name="He G."/>
            <person name="LaButti K."/>
            <person name="Lipzen A."/>
            <person name="Riley R."/>
            <person name="Salamov A."/>
            <person name="Simmons B.A."/>
            <person name="Magnuson J.K."/>
            <person name="Henrissat B."/>
            <person name="Mortensen U.H."/>
            <person name="Larsen T.O."/>
            <person name="Devries R.P."/>
            <person name="Grigoriev I.V."/>
            <person name="Machida M."/>
            <person name="Baker S.E."/>
            <person name="Andersen M.R."/>
            <person name="Cantor M.N."/>
            <person name="Hua S.X."/>
        </authorList>
    </citation>
    <scope>NUCLEOTIDE SEQUENCE [LARGE SCALE GENOMIC DNA]</scope>
    <source>
        <strain evidence="2 3">CBS 119388</strain>
    </source>
</reference>
<feature type="region of interest" description="Disordered" evidence="1">
    <location>
        <begin position="30"/>
        <end position="52"/>
    </location>
</feature>
<evidence type="ECO:0000313" key="3">
    <source>
        <dbReference type="Proteomes" id="UP000325579"/>
    </source>
</evidence>
<accession>A0A5N7D9G3</accession>
<gene>
    <name evidence="2" type="ORF">BDV37DRAFT_252317</name>
</gene>
<dbReference type="RefSeq" id="XP_031939932.1">
    <property type="nucleotide sequence ID" value="XM_032082409.1"/>
</dbReference>
<dbReference type="EMBL" id="ML736786">
    <property type="protein sequence ID" value="KAE8402613.1"/>
    <property type="molecule type" value="Genomic_DNA"/>
</dbReference>
<dbReference type="AlphaFoldDB" id="A0A5N6IFX8"/>
<protein>
    <submittedName>
        <fullName evidence="2">Uncharacterized protein</fullName>
    </submittedName>
</protein>
<keyword evidence="3" id="KW-1185">Reference proteome</keyword>
<evidence type="ECO:0000256" key="1">
    <source>
        <dbReference type="SAM" id="MobiDB-lite"/>
    </source>
</evidence>
<name>A0A5N6IFX8_9EURO</name>
<proteinExistence type="predicted"/>
<accession>A0A5N6IFX8</accession>
<organism evidence="2 3">
    <name type="scientific">Aspergillus pseudonomiae</name>
    <dbReference type="NCBI Taxonomy" id="1506151"/>
    <lineage>
        <taxon>Eukaryota</taxon>
        <taxon>Fungi</taxon>
        <taxon>Dikarya</taxon>
        <taxon>Ascomycota</taxon>
        <taxon>Pezizomycotina</taxon>
        <taxon>Eurotiomycetes</taxon>
        <taxon>Eurotiomycetidae</taxon>
        <taxon>Eurotiales</taxon>
        <taxon>Aspergillaceae</taxon>
        <taxon>Aspergillus</taxon>
        <taxon>Aspergillus subgen. Circumdati</taxon>
    </lineage>
</organism>
<sequence length="52" mass="5727">MLSRRINPTFKTREYPSGLHSVLMISPSSPIAMAPNQREASSPSNKVSNEDP</sequence>
<feature type="compositionally biased region" description="Polar residues" evidence="1">
    <location>
        <begin position="38"/>
        <end position="52"/>
    </location>
</feature>
<dbReference type="GeneID" id="43667100"/>
<evidence type="ECO:0000313" key="2">
    <source>
        <dbReference type="EMBL" id="KAE8402613.1"/>
    </source>
</evidence>
<dbReference type="Proteomes" id="UP000325579">
    <property type="component" value="Unassembled WGS sequence"/>
</dbReference>